<reference evidence="2" key="1">
    <citation type="submission" date="2009-12" db="EMBL/GenBank/DDBJ databases">
        <title>Sequence of Clostridiales genomosp. BVAB3 str. UPII9-5.</title>
        <authorList>
            <person name="Madupu R."/>
            <person name="Durkin A.S."/>
            <person name="Torralba M."/>
            <person name="Methe B."/>
            <person name="Sutton G.G."/>
            <person name="Strausberg R.L."/>
            <person name="Nelson K.E."/>
        </authorList>
    </citation>
    <scope>NUCLEOTIDE SEQUENCE [LARGE SCALE GENOMIC DNA]</scope>
    <source>
        <strain evidence="2">UPII9-5</strain>
    </source>
</reference>
<evidence type="ECO:0000313" key="1">
    <source>
        <dbReference type="EMBL" id="ADC90571.1"/>
    </source>
</evidence>
<dbReference type="EMBL" id="CP001850">
    <property type="protein sequence ID" value="ADC90571.1"/>
    <property type="molecule type" value="Genomic_DNA"/>
</dbReference>
<gene>
    <name evidence="1" type="ordered locus">HMPREF0868_0386</name>
</gene>
<evidence type="ECO:0000313" key="2">
    <source>
        <dbReference type="Proteomes" id="UP000008234"/>
    </source>
</evidence>
<dbReference type="KEGG" id="clo:HMPREF0868_0386"/>
<dbReference type="STRING" id="699246.HMPREF0868_0386"/>
<accession>D3R0L7</accession>
<name>D3R0L7_MAGIU</name>
<proteinExistence type="predicted"/>
<protein>
    <submittedName>
        <fullName evidence="1">Uncharacterized protein</fullName>
    </submittedName>
</protein>
<organism evidence="1 2">
    <name type="scientific">Mageeibacillus indolicus (strain UPII9-5)</name>
    <name type="common">Clostridiales genomosp. BVAB3 (strain UPII9-5)</name>
    <dbReference type="NCBI Taxonomy" id="699246"/>
    <lineage>
        <taxon>Bacteria</taxon>
        <taxon>Bacillati</taxon>
        <taxon>Bacillota</taxon>
        <taxon>Clostridia</taxon>
        <taxon>Eubacteriales</taxon>
        <taxon>Oscillospiraceae</taxon>
        <taxon>Mageeibacillus</taxon>
    </lineage>
</organism>
<sequence length="244" mass="27365">MIINGKTGWFKFHPDEWQSTLRRGRVNVVELKQLCASHYDCNERACAAMSQIEQQDKKKVGLPVGTDQTPTAKPVATKSPNRLQRFFKRLHFFAPDGWLHKTLEVARLQSAITDKKRWIDEMYRQLGERIDLSDALPEDDELRSWRQSVFAARRDVAFMRQRIAEIDNPNITDYIHTDTISGLVSGGAVAGISDRNRRLDEANPATNKINADAAVSGVTGTLSVTGDTDATVVKKPTARHAAHI</sequence>
<dbReference type="AlphaFoldDB" id="D3R0L7"/>
<dbReference type="HOGENOM" id="CLU_1136961_0_0_9"/>
<keyword evidence="2" id="KW-1185">Reference proteome</keyword>
<dbReference type="Proteomes" id="UP000008234">
    <property type="component" value="Chromosome"/>
</dbReference>